<feature type="domain" description="SLS1 N-terminal" evidence="2">
    <location>
        <begin position="120"/>
        <end position="229"/>
    </location>
</feature>
<evidence type="ECO:0000313" key="5">
    <source>
        <dbReference type="EMBL" id="EEQ28026.1"/>
    </source>
</evidence>
<dbReference type="InterPro" id="IPR048401">
    <property type="entry name" value="SLS1_C"/>
</dbReference>
<accession>C5FDZ2</accession>
<organism evidence="5 6">
    <name type="scientific">Arthroderma otae (strain ATCC MYA-4605 / CBS 113480)</name>
    <name type="common">Microsporum canis</name>
    <dbReference type="NCBI Taxonomy" id="554155"/>
    <lineage>
        <taxon>Eukaryota</taxon>
        <taxon>Fungi</taxon>
        <taxon>Dikarya</taxon>
        <taxon>Ascomycota</taxon>
        <taxon>Pezizomycotina</taxon>
        <taxon>Eurotiomycetes</taxon>
        <taxon>Eurotiomycetidae</taxon>
        <taxon>Onygenales</taxon>
        <taxon>Arthrodermataceae</taxon>
        <taxon>Microsporum</taxon>
    </lineage>
</organism>
<evidence type="ECO:0000259" key="2">
    <source>
        <dbReference type="Pfam" id="PF20776"/>
    </source>
</evidence>
<dbReference type="VEuPathDB" id="FungiDB:MCYG_00914"/>
<feature type="compositionally biased region" description="Polar residues" evidence="1">
    <location>
        <begin position="27"/>
        <end position="38"/>
    </location>
</feature>
<dbReference type="InterPro" id="IPR048748">
    <property type="entry name" value="SLS1_KH2"/>
</dbReference>
<dbReference type="OrthoDB" id="3365224at2759"/>
<dbReference type="STRING" id="554155.C5FDZ2"/>
<dbReference type="HOGENOM" id="CLU_009957_0_0_1"/>
<dbReference type="Pfam" id="PF20776">
    <property type="entry name" value="SLS1_N"/>
    <property type="match status" value="1"/>
</dbReference>
<dbReference type="OMA" id="RDCWHLG"/>
<feature type="region of interest" description="Disordered" evidence="1">
    <location>
        <begin position="18"/>
        <end position="61"/>
    </location>
</feature>
<evidence type="ECO:0008006" key="7">
    <source>
        <dbReference type="Google" id="ProtNLM"/>
    </source>
</evidence>
<gene>
    <name evidence="5" type="ORF">MCYG_00914</name>
</gene>
<dbReference type="GeneID" id="9226741"/>
<dbReference type="Pfam" id="PF20778">
    <property type="entry name" value="SLS1_C"/>
    <property type="match status" value="1"/>
</dbReference>
<evidence type="ECO:0000256" key="1">
    <source>
        <dbReference type="SAM" id="MobiDB-lite"/>
    </source>
</evidence>
<feature type="domain" description="SLS1 second KH" evidence="3">
    <location>
        <begin position="306"/>
        <end position="367"/>
    </location>
</feature>
<sequence length="804" mass="91123">MFWKRGAHVAGYVRCRNFSGLPKRPPNSLTSQSRSTGQIRRVSNDDPAQGPTDKAAQPDVPPHRVQYLEDVKVLGKPAHVVIVNKKPRRPQKVAQTNTDKGPWKSPAELLKDLHREKADFKLEELEENFDRLCALYSPGQNLLLNDWEHLHKTLNDGFTFEQLKKYYQNAERNTDDKYQDGWRAGISPYMDQAPAPQSRITTRIPAFKEMGPKKRLVERILRECWGLSIDGEEGQLDVHLDRRPMSVLLLPTMPLMNMFAESLKVNIDVSRHLGLIRITGSKEACMETSRQLHEWASDVRSMDTDLPVAHLKSRADMSYWENTLLPWIQSEYNVSLEINWEEEVLTIHYLHGAESNAHRARQTLHLAVPPPHQQDGLLTNVSNSESAHLYPVSCPDSMKLPDRQKEWLRWIKIGEGDGRVPGRPPASIYGKGSVKPFHTLLERLFDGEDSNTQHTLDPEFTREVITATVGQCLFESAPSYNSEQVSFPDIETSQTPRIFINEVPNTLPFLDSLENVENNDNTSSFRIRLLPSRNGHPPLPELELELEIVLPEDNEDVSISPRIRKVSAIVTSRDVDMLLPESPLDIRFNKTVYYCLFEPDSTKGNPHPAAADSEFLSSLNKCVEVLKLNMPLTRNQPLMPLFCNLTIPKRVAALLDSSESSQSASPKTTEKTEYITGEYYIYPPVQSLAEAGVSRYIYKEFDLTFGTRDLGPYLPTKTTDISLTLGLHDDERRPQAALPNRKLSSLTQAGLTAGSLRTALLPFYLSSCHLAFGFAALQQRLDQDLLDEELFDENLPDKKLDHDP</sequence>
<dbReference type="eggNOG" id="ENOG502RS3T">
    <property type="taxonomic scope" value="Eukaryota"/>
</dbReference>
<proteinExistence type="predicted"/>
<protein>
    <recommendedName>
        <fullName evidence="7">Respiratory complex assembly protein Rmp1</fullName>
    </recommendedName>
</protein>
<dbReference type="InterPro" id="IPR048400">
    <property type="entry name" value="SLS1_N"/>
</dbReference>
<reference evidence="6" key="1">
    <citation type="journal article" date="2012" name="MBio">
        <title>Comparative genome analysis of Trichophyton rubrum and related dermatophytes reveals candidate genes involved in infection.</title>
        <authorList>
            <person name="Martinez D.A."/>
            <person name="Oliver B.G."/>
            <person name="Graeser Y."/>
            <person name="Goldberg J.M."/>
            <person name="Li W."/>
            <person name="Martinez-Rossi N.M."/>
            <person name="Monod M."/>
            <person name="Shelest E."/>
            <person name="Barton R.C."/>
            <person name="Birch E."/>
            <person name="Brakhage A.A."/>
            <person name="Chen Z."/>
            <person name="Gurr S.J."/>
            <person name="Heiman D."/>
            <person name="Heitman J."/>
            <person name="Kosti I."/>
            <person name="Rossi A."/>
            <person name="Saif S."/>
            <person name="Samalova M."/>
            <person name="Saunders C.W."/>
            <person name="Shea T."/>
            <person name="Summerbell R.C."/>
            <person name="Xu J."/>
            <person name="Young S."/>
            <person name="Zeng Q."/>
            <person name="Birren B.W."/>
            <person name="Cuomo C.A."/>
            <person name="White T.C."/>
        </authorList>
    </citation>
    <scope>NUCLEOTIDE SEQUENCE [LARGE SCALE GENOMIC DNA]</scope>
    <source>
        <strain evidence="6">ATCC MYA-4605 / CBS 113480</strain>
    </source>
</reference>
<dbReference type="EMBL" id="DS995701">
    <property type="protein sequence ID" value="EEQ28026.1"/>
    <property type="molecule type" value="Genomic_DNA"/>
</dbReference>
<evidence type="ECO:0000259" key="4">
    <source>
        <dbReference type="Pfam" id="PF20778"/>
    </source>
</evidence>
<feature type="domain" description="SLS1 C-terminal" evidence="4">
    <location>
        <begin position="396"/>
        <end position="769"/>
    </location>
</feature>
<dbReference type="Pfam" id="PF20777">
    <property type="entry name" value="KH_SLS1_2"/>
    <property type="match status" value="1"/>
</dbReference>
<evidence type="ECO:0000313" key="6">
    <source>
        <dbReference type="Proteomes" id="UP000002035"/>
    </source>
</evidence>
<keyword evidence="6" id="KW-1185">Reference proteome</keyword>
<dbReference type="AlphaFoldDB" id="C5FDZ2"/>
<dbReference type="Proteomes" id="UP000002035">
    <property type="component" value="Unassembled WGS sequence"/>
</dbReference>
<dbReference type="RefSeq" id="XP_002850810.1">
    <property type="nucleotide sequence ID" value="XM_002850764.1"/>
</dbReference>
<evidence type="ECO:0000259" key="3">
    <source>
        <dbReference type="Pfam" id="PF20777"/>
    </source>
</evidence>
<name>C5FDZ2_ARTOC</name>